<gene>
    <name evidence="1" type="ORF">LMG26411_06695</name>
</gene>
<protein>
    <submittedName>
        <fullName evidence="1">Uncharacterized protein</fullName>
    </submittedName>
</protein>
<dbReference type="EMBL" id="CAJPVI010000059">
    <property type="protein sequence ID" value="CAG2159422.1"/>
    <property type="molecule type" value="Genomic_DNA"/>
</dbReference>
<keyword evidence="2" id="KW-1185">Reference proteome</keyword>
<dbReference type="Proteomes" id="UP000672657">
    <property type="component" value="Unassembled WGS sequence"/>
</dbReference>
<proteinExistence type="predicted"/>
<sequence length="195" mass="21378">MNQAIFSRARRAGGRRNVSCACRPAIGASPGCHQGAGGGQLQLGLSTELSPVCHRRMPGPPRFADSPACDAISQFDTYRLDCHRLVLLRRAAPLRRRVTLALHARNAKKILSRKRSLESTIVFYFACNACEIDTIFSENASVSYVVDSSIDCMMLNRNRTTDFPHWTTFVRTLVPVAATHSQGALLPCTGEWGAS</sequence>
<name>A0ABM8TST4_9BURK</name>
<reference evidence="1 2" key="1">
    <citation type="submission" date="2021-03" db="EMBL/GenBank/DDBJ databases">
        <authorList>
            <person name="Peeters C."/>
        </authorList>
    </citation>
    <scope>NUCLEOTIDE SEQUENCE [LARGE SCALE GENOMIC DNA]</scope>
    <source>
        <strain evidence="1 2">LMG 26411</strain>
    </source>
</reference>
<comment type="caution">
    <text evidence="1">The sequence shown here is derived from an EMBL/GenBank/DDBJ whole genome shotgun (WGS) entry which is preliminary data.</text>
</comment>
<evidence type="ECO:0000313" key="2">
    <source>
        <dbReference type="Proteomes" id="UP000672657"/>
    </source>
</evidence>
<evidence type="ECO:0000313" key="1">
    <source>
        <dbReference type="EMBL" id="CAG2159422.1"/>
    </source>
</evidence>
<organism evidence="1 2">
    <name type="scientific">Cupriavidus numazuensis</name>
    <dbReference type="NCBI Taxonomy" id="221992"/>
    <lineage>
        <taxon>Bacteria</taxon>
        <taxon>Pseudomonadati</taxon>
        <taxon>Pseudomonadota</taxon>
        <taxon>Betaproteobacteria</taxon>
        <taxon>Burkholderiales</taxon>
        <taxon>Burkholderiaceae</taxon>
        <taxon>Cupriavidus</taxon>
    </lineage>
</organism>
<accession>A0ABM8TST4</accession>